<evidence type="ECO:0000313" key="12">
    <source>
        <dbReference type="EMBL" id="KAG2324303.1"/>
    </source>
</evidence>
<evidence type="ECO:0000259" key="11">
    <source>
        <dbReference type="PROSITE" id="PS50119"/>
    </source>
</evidence>
<protein>
    <recommendedName>
        <fullName evidence="11">B box-type domain-containing protein</fullName>
    </recommendedName>
</protein>
<dbReference type="PANTHER" id="PTHR31832:SF52">
    <property type="entry name" value="B-BOX ZINC FINGER PROTEIN 21"/>
    <property type="match status" value="1"/>
</dbReference>
<gene>
    <name evidence="12" type="ORF">Bca52824_007031</name>
</gene>
<feature type="domain" description="B box-type" evidence="11">
    <location>
        <begin position="55"/>
        <end position="102"/>
    </location>
</feature>
<evidence type="ECO:0000256" key="2">
    <source>
        <dbReference type="ARBA" id="ARBA00022723"/>
    </source>
</evidence>
<evidence type="ECO:0000256" key="9">
    <source>
        <dbReference type="PROSITE-ProRule" id="PRU00024"/>
    </source>
</evidence>
<keyword evidence="4 9" id="KW-0863">Zinc-finger</keyword>
<dbReference type="Gene3D" id="3.30.160.60">
    <property type="entry name" value="Classic Zinc Finger"/>
    <property type="match status" value="1"/>
</dbReference>
<dbReference type="EMBL" id="JAAMPC010000002">
    <property type="protein sequence ID" value="KAG2324303.1"/>
    <property type="molecule type" value="Genomic_DNA"/>
</dbReference>
<keyword evidence="7" id="KW-0804">Transcription</keyword>
<evidence type="ECO:0000256" key="6">
    <source>
        <dbReference type="ARBA" id="ARBA00023015"/>
    </source>
</evidence>
<dbReference type="GO" id="GO:0009640">
    <property type="term" value="P:photomorphogenesis"/>
    <property type="evidence" value="ECO:0007669"/>
    <property type="project" value="TreeGrafter"/>
</dbReference>
<dbReference type="InterPro" id="IPR000315">
    <property type="entry name" value="Znf_B-box"/>
</dbReference>
<dbReference type="Proteomes" id="UP000886595">
    <property type="component" value="Unassembled WGS sequence"/>
</dbReference>
<dbReference type="FunFam" id="3.30.160.60:FF:000856">
    <property type="entry name" value="B-box zinc finger protein 21"/>
    <property type="match status" value="1"/>
</dbReference>
<feature type="domain" description="B box-type" evidence="11">
    <location>
        <begin position="1"/>
        <end position="47"/>
    </location>
</feature>
<dbReference type="OrthoDB" id="153872at2759"/>
<evidence type="ECO:0000256" key="8">
    <source>
        <dbReference type="ARBA" id="ARBA00023242"/>
    </source>
</evidence>
<dbReference type="InterPro" id="IPR051979">
    <property type="entry name" value="B-box_zinc_finger"/>
</dbReference>
<keyword evidence="3" id="KW-0677">Repeat</keyword>
<dbReference type="AlphaFoldDB" id="A0A8X7W5I9"/>
<reference evidence="12 13" key="1">
    <citation type="submission" date="2020-02" db="EMBL/GenBank/DDBJ databases">
        <authorList>
            <person name="Ma Q."/>
            <person name="Huang Y."/>
            <person name="Song X."/>
            <person name="Pei D."/>
        </authorList>
    </citation>
    <scope>NUCLEOTIDE SEQUENCE [LARGE SCALE GENOMIC DNA]</scope>
    <source>
        <strain evidence="12">Sxm20200214</strain>
        <tissue evidence="12">Leaf</tissue>
    </source>
</reference>
<accession>A0A8X7W5I9</accession>
<feature type="compositionally biased region" description="Polar residues" evidence="10">
    <location>
        <begin position="138"/>
        <end position="150"/>
    </location>
</feature>
<dbReference type="PROSITE" id="PS50119">
    <property type="entry name" value="ZF_BBOX"/>
    <property type="match status" value="2"/>
</dbReference>
<dbReference type="PANTHER" id="PTHR31832">
    <property type="entry name" value="B-BOX ZINC FINGER PROTEIN 22"/>
    <property type="match status" value="1"/>
</dbReference>
<evidence type="ECO:0000256" key="3">
    <source>
        <dbReference type="ARBA" id="ARBA00022737"/>
    </source>
</evidence>
<keyword evidence="13" id="KW-1185">Reference proteome</keyword>
<comment type="subcellular location">
    <subcellularLocation>
        <location evidence="1">Nucleus</location>
    </subcellularLocation>
</comment>
<dbReference type="CDD" id="cd19821">
    <property type="entry name" value="Bbox1_BBX-like"/>
    <property type="match status" value="2"/>
</dbReference>
<evidence type="ECO:0000256" key="4">
    <source>
        <dbReference type="ARBA" id="ARBA00022771"/>
    </source>
</evidence>
<dbReference type="GO" id="GO:0008270">
    <property type="term" value="F:zinc ion binding"/>
    <property type="evidence" value="ECO:0007669"/>
    <property type="project" value="UniProtKB-KW"/>
</dbReference>
<evidence type="ECO:0000256" key="10">
    <source>
        <dbReference type="SAM" id="MobiDB-lite"/>
    </source>
</evidence>
<dbReference type="GO" id="GO:0000976">
    <property type="term" value="F:transcription cis-regulatory region binding"/>
    <property type="evidence" value="ECO:0007669"/>
    <property type="project" value="UniProtKB-ARBA"/>
</dbReference>
<evidence type="ECO:0000256" key="5">
    <source>
        <dbReference type="ARBA" id="ARBA00022833"/>
    </source>
</evidence>
<dbReference type="Pfam" id="PF00643">
    <property type="entry name" value="zf-B_box"/>
    <property type="match status" value="2"/>
</dbReference>
<keyword evidence="2" id="KW-0479">Metal-binding</keyword>
<feature type="compositionally biased region" description="Low complexity" evidence="10">
    <location>
        <begin position="113"/>
        <end position="134"/>
    </location>
</feature>
<evidence type="ECO:0000256" key="7">
    <source>
        <dbReference type="ARBA" id="ARBA00023163"/>
    </source>
</evidence>
<dbReference type="SUPFAM" id="SSF57845">
    <property type="entry name" value="B-box zinc-binding domain"/>
    <property type="match status" value="1"/>
</dbReference>
<comment type="caution">
    <text evidence="12">The sequence shown here is derived from an EMBL/GenBank/DDBJ whole genome shotgun (WGS) entry which is preliminary data.</text>
</comment>
<feature type="region of interest" description="Disordered" evidence="10">
    <location>
        <begin position="113"/>
        <end position="160"/>
    </location>
</feature>
<keyword evidence="6" id="KW-0805">Transcription regulation</keyword>
<keyword evidence="8" id="KW-0539">Nucleus</keyword>
<keyword evidence="5" id="KW-0862">Zinc</keyword>
<dbReference type="SMART" id="SM00336">
    <property type="entry name" value="BBOX"/>
    <property type="match status" value="2"/>
</dbReference>
<proteinExistence type="predicted"/>
<evidence type="ECO:0000313" key="13">
    <source>
        <dbReference type="Proteomes" id="UP000886595"/>
    </source>
</evidence>
<dbReference type="GO" id="GO:0005634">
    <property type="term" value="C:nucleus"/>
    <property type="evidence" value="ECO:0007669"/>
    <property type="project" value="UniProtKB-SubCell"/>
</dbReference>
<name>A0A8X7W5I9_BRACI</name>
<sequence>MKIRCDVCDKEEASVFCTADEASLCGGCDHQVHHANKLASKHPRFSLLYPSSSNNSSPVCDICQEKKALLFCQQDRAILCKDCDTSIHSANEHKKKHDRFLLTGVKLSATSSVYKPTSEPSSSSSQDCSVPSKKPLSAPQSNTSKIQPSSKIGGDSEVSQWGSTSTISEYLIDTLPGWHVEDFLDSSLPPFGFSKSGDDDGVLPYMEAEDDSTMRNNYNTLSLPSENLGVWVTQIPQTLPSSYTNQENNNNIQFNTYNNKDTSLEVKTYAPIQNMKQQGQNKRWYDDGGFTVPQITTTTFTHPPLHSNKKSRSFW</sequence>
<evidence type="ECO:0000256" key="1">
    <source>
        <dbReference type="ARBA" id="ARBA00004123"/>
    </source>
</evidence>
<organism evidence="12 13">
    <name type="scientific">Brassica carinata</name>
    <name type="common">Ethiopian mustard</name>
    <name type="synonym">Abyssinian cabbage</name>
    <dbReference type="NCBI Taxonomy" id="52824"/>
    <lineage>
        <taxon>Eukaryota</taxon>
        <taxon>Viridiplantae</taxon>
        <taxon>Streptophyta</taxon>
        <taxon>Embryophyta</taxon>
        <taxon>Tracheophyta</taxon>
        <taxon>Spermatophyta</taxon>
        <taxon>Magnoliopsida</taxon>
        <taxon>eudicotyledons</taxon>
        <taxon>Gunneridae</taxon>
        <taxon>Pentapetalae</taxon>
        <taxon>rosids</taxon>
        <taxon>malvids</taxon>
        <taxon>Brassicales</taxon>
        <taxon>Brassicaceae</taxon>
        <taxon>Brassiceae</taxon>
        <taxon>Brassica</taxon>
    </lineage>
</organism>
<dbReference type="InterPro" id="IPR049808">
    <property type="entry name" value="CONSTANS-like_Bbox1"/>
</dbReference>
<dbReference type="GO" id="GO:0006355">
    <property type="term" value="P:regulation of DNA-templated transcription"/>
    <property type="evidence" value="ECO:0007669"/>
    <property type="project" value="TreeGrafter"/>
</dbReference>